<dbReference type="SUPFAM" id="SSF100950">
    <property type="entry name" value="NagB/RpiA/CoA transferase-like"/>
    <property type="match status" value="2"/>
</dbReference>
<dbReference type="RefSeq" id="WP_197968769.1">
    <property type="nucleotide sequence ID" value="NZ_JACEGD010000038.1"/>
</dbReference>
<dbReference type="PANTHER" id="PTHR21432">
    <property type="entry name" value="ACETYL-COA HYDROLASE-RELATED"/>
    <property type="match status" value="1"/>
</dbReference>
<dbReference type="InterPro" id="IPR026888">
    <property type="entry name" value="AcetylCoA_hyd_C"/>
</dbReference>
<organism evidence="2 3">
    <name type="scientific">Bradyrhizobium diversitatis</name>
    <dbReference type="NCBI Taxonomy" id="2755406"/>
    <lineage>
        <taxon>Bacteria</taxon>
        <taxon>Pseudomonadati</taxon>
        <taxon>Pseudomonadota</taxon>
        <taxon>Alphaproteobacteria</taxon>
        <taxon>Hyphomicrobiales</taxon>
        <taxon>Nitrobacteraceae</taxon>
        <taxon>Bradyrhizobium</taxon>
    </lineage>
</organism>
<comment type="caution">
    <text evidence="2">The sequence shown here is derived from an EMBL/GenBank/DDBJ whole genome shotgun (WGS) entry which is preliminary data.</text>
</comment>
<dbReference type="Proteomes" id="UP001194539">
    <property type="component" value="Unassembled WGS sequence"/>
</dbReference>
<gene>
    <name evidence="2" type="ORF">H1B27_31850</name>
</gene>
<dbReference type="Gene3D" id="3.40.1080.10">
    <property type="entry name" value="Glutaconate Coenzyme A-transferase"/>
    <property type="match status" value="1"/>
</dbReference>
<dbReference type="InterPro" id="IPR038460">
    <property type="entry name" value="AcetylCoA_hyd_C_sf"/>
</dbReference>
<proteinExistence type="predicted"/>
<dbReference type="Gene3D" id="3.30.750.70">
    <property type="entry name" value="4-hydroxybutyrate coenzyme like domains"/>
    <property type="match status" value="1"/>
</dbReference>
<keyword evidence="3" id="KW-1185">Reference proteome</keyword>
<evidence type="ECO:0000313" key="2">
    <source>
        <dbReference type="EMBL" id="MBH5390833.1"/>
    </source>
</evidence>
<feature type="domain" description="Acetyl-CoA hydrolase/transferase C-terminal" evidence="1">
    <location>
        <begin position="255"/>
        <end position="404"/>
    </location>
</feature>
<reference evidence="2 3" key="1">
    <citation type="submission" date="2020-07" db="EMBL/GenBank/DDBJ databases">
        <title>Bradyrhizobium diversity isolated from nodules of indigenous legumes of Western Australia.</title>
        <authorList>
            <person name="Klepa M.S."/>
        </authorList>
    </citation>
    <scope>NUCLEOTIDE SEQUENCE [LARGE SCALE GENOMIC DNA]</scope>
    <source>
        <strain evidence="2 3">CNPSo 4019</strain>
    </source>
</reference>
<dbReference type="PANTHER" id="PTHR21432:SF20">
    <property type="entry name" value="ACETYL-COA HYDROLASE"/>
    <property type="match status" value="1"/>
</dbReference>
<evidence type="ECO:0000313" key="3">
    <source>
        <dbReference type="Proteomes" id="UP001194539"/>
    </source>
</evidence>
<evidence type="ECO:0000259" key="1">
    <source>
        <dbReference type="Pfam" id="PF13336"/>
    </source>
</evidence>
<sequence>MAPRRIEPASLASVLPPDGRTLAVACSGESLLLADAVMCAGEALGAMTFTGIFVPGLNTRTYLANPRCRVETFFMTPELRAAGDAVSFFPLCYGDILARLRKVQIDAALFMVAPPDDNGMCSFGPIADFLIEIWPRIPVRIAHINPLMPRTRGHQGIPFSELTAVIEAEQRLLGFSEGTPDSVAQTIAGHVVAFIPNGGTVQTGLGKIPTAVLRALTRHRDIRIHSGLIGDAVLDLADAGALASGCAVTGGVAIGSQRLYSAVSSSSFAFTPVSNTHGPRVVADIDRFVAVNSAIEVDLFGQVYAEMTTQGLISGPGGASDFARGAWCGGGLRIIALPATAAGGTISRIVGPNGGAGPVSLGRMDTDIIVTENGAADLRGLSHRDRAEALIGIAAEHHRNTLSNSWTAFESRF</sequence>
<protein>
    <submittedName>
        <fullName evidence="2">4-hydroxybutyrate CoA-transferase</fullName>
    </submittedName>
</protein>
<dbReference type="Gene3D" id="3.40.1080.20">
    <property type="entry name" value="Acetyl-CoA hydrolase/transferase C-terminal domain"/>
    <property type="match status" value="1"/>
</dbReference>
<name>A0ABS0PCB4_9BRAD</name>
<dbReference type="Pfam" id="PF13336">
    <property type="entry name" value="AcetylCoA_hyd_C"/>
    <property type="match status" value="1"/>
</dbReference>
<dbReference type="InterPro" id="IPR037171">
    <property type="entry name" value="NagB/RpiA_transferase-like"/>
</dbReference>
<accession>A0ABS0PCB4</accession>
<dbReference type="InterPro" id="IPR046433">
    <property type="entry name" value="ActCoA_hydro"/>
</dbReference>
<dbReference type="EMBL" id="JACEGD010000038">
    <property type="protein sequence ID" value="MBH5390833.1"/>
    <property type="molecule type" value="Genomic_DNA"/>
</dbReference>